<dbReference type="PANTHER" id="PTHR42879">
    <property type="entry name" value="3-OXOACYL-(ACYL-CARRIER-PROTEIN) REDUCTASE"/>
    <property type="match status" value="1"/>
</dbReference>
<comment type="similarity">
    <text evidence="1 3">Belongs to the short-chain dehydrogenases/reductases (SDR) family.</text>
</comment>
<keyword evidence="5" id="KW-1185">Reference proteome</keyword>
<sequence>MDLMLHGKRALVTGSTSGIGNAIALRLAAEGAEVIINGRGKEKINQTIDEIKSAYPEAILHAAEADLGTAEGCQKIMQEQQNIDILINNLGIFEPNDYFDIPDEEWFKLFEVNIMSSVRLTRQYLQRMMEKDSGRVIFIGSEAALMPSQEMAHYSATKTMQLSLSRSLAELTTGTRVTVNTIMPGSTLTGGVEVMLEKLYPGENLSLEEAETKFMKENRPTSIIQRLIRPKEIADFVTFVSSPLSSAINGSALRIDGGLVRTVF</sequence>
<dbReference type="InterPro" id="IPR002347">
    <property type="entry name" value="SDR_fam"/>
</dbReference>
<evidence type="ECO:0000256" key="1">
    <source>
        <dbReference type="ARBA" id="ARBA00006484"/>
    </source>
</evidence>
<dbReference type="InterPro" id="IPR036291">
    <property type="entry name" value="NAD(P)-bd_dom_sf"/>
</dbReference>
<dbReference type="AlphaFoldDB" id="A0A1G9NG06"/>
<gene>
    <name evidence="4" type="ORF">SAMN05216244_0984</name>
</gene>
<dbReference type="PRINTS" id="PR00081">
    <property type="entry name" value="GDHRDH"/>
</dbReference>
<evidence type="ECO:0000313" key="5">
    <source>
        <dbReference type="Proteomes" id="UP000182347"/>
    </source>
</evidence>
<dbReference type="STRING" id="482461.SAMN05216244_0984"/>
<dbReference type="RefSeq" id="WP_074597712.1">
    <property type="nucleotide sequence ID" value="NZ_FNHF01000001.1"/>
</dbReference>
<dbReference type="PRINTS" id="PR00080">
    <property type="entry name" value="SDRFAMILY"/>
</dbReference>
<evidence type="ECO:0000256" key="3">
    <source>
        <dbReference type="RuleBase" id="RU000363"/>
    </source>
</evidence>
<dbReference type="FunFam" id="3.40.50.720:FF:000084">
    <property type="entry name" value="Short-chain dehydrogenase reductase"/>
    <property type="match status" value="1"/>
</dbReference>
<dbReference type="Proteomes" id="UP000182347">
    <property type="component" value="Unassembled WGS sequence"/>
</dbReference>
<proteinExistence type="inferred from homology"/>
<dbReference type="GO" id="GO:0016491">
    <property type="term" value="F:oxidoreductase activity"/>
    <property type="evidence" value="ECO:0007669"/>
    <property type="project" value="UniProtKB-KW"/>
</dbReference>
<evidence type="ECO:0000256" key="2">
    <source>
        <dbReference type="ARBA" id="ARBA00023002"/>
    </source>
</evidence>
<dbReference type="SUPFAM" id="SSF51735">
    <property type="entry name" value="NAD(P)-binding Rossmann-fold domains"/>
    <property type="match status" value="1"/>
</dbReference>
<dbReference type="GO" id="GO:0008206">
    <property type="term" value="P:bile acid metabolic process"/>
    <property type="evidence" value="ECO:0007669"/>
    <property type="project" value="UniProtKB-ARBA"/>
</dbReference>
<keyword evidence="2" id="KW-0560">Oxidoreductase</keyword>
<accession>A0A1G9NG06</accession>
<dbReference type="OrthoDB" id="9804774at2"/>
<name>A0A1G9NG06_9BACI</name>
<dbReference type="EMBL" id="FNHF01000001">
    <property type="protein sequence ID" value="SDL85399.1"/>
    <property type="molecule type" value="Genomic_DNA"/>
</dbReference>
<dbReference type="Gene3D" id="3.40.50.720">
    <property type="entry name" value="NAD(P)-binding Rossmann-like Domain"/>
    <property type="match status" value="1"/>
</dbReference>
<dbReference type="CDD" id="cd05233">
    <property type="entry name" value="SDR_c"/>
    <property type="match status" value="1"/>
</dbReference>
<reference evidence="5" key="1">
    <citation type="submission" date="2016-10" db="EMBL/GenBank/DDBJ databases">
        <authorList>
            <person name="Varghese N."/>
            <person name="Submissions S."/>
        </authorList>
    </citation>
    <scope>NUCLEOTIDE SEQUENCE [LARGE SCALE GENOMIC DNA]</scope>
    <source>
        <strain evidence="5">CGMCC 1.6199</strain>
    </source>
</reference>
<evidence type="ECO:0000313" key="4">
    <source>
        <dbReference type="EMBL" id="SDL85399.1"/>
    </source>
</evidence>
<dbReference type="PANTHER" id="PTHR42879:SF2">
    <property type="entry name" value="3-OXOACYL-[ACYL-CARRIER-PROTEIN] REDUCTASE FABG"/>
    <property type="match status" value="1"/>
</dbReference>
<protein>
    <submittedName>
        <fullName evidence="4">3-oxoacyl-[acyl-carrier protein] reductase</fullName>
    </submittedName>
</protein>
<organism evidence="4 5">
    <name type="scientific">Sediminibacillus halophilus</name>
    <dbReference type="NCBI Taxonomy" id="482461"/>
    <lineage>
        <taxon>Bacteria</taxon>
        <taxon>Bacillati</taxon>
        <taxon>Bacillota</taxon>
        <taxon>Bacilli</taxon>
        <taxon>Bacillales</taxon>
        <taxon>Bacillaceae</taxon>
        <taxon>Sediminibacillus</taxon>
    </lineage>
</organism>
<dbReference type="Pfam" id="PF00106">
    <property type="entry name" value="adh_short"/>
    <property type="match status" value="1"/>
</dbReference>
<dbReference type="InterPro" id="IPR050259">
    <property type="entry name" value="SDR"/>
</dbReference>